<comment type="caution">
    <text evidence="2">The sequence shown here is derived from an EMBL/GenBank/DDBJ whole genome shotgun (WGS) entry which is preliminary data.</text>
</comment>
<dbReference type="Proteomes" id="UP001341444">
    <property type="component" value="Unassembled WGS sequence"/>
</dbReference>
<organism evidence="2 3">
    <name type="scientific">Heyndrickxia acidicola</name>
    <dbReference type="NCBI Taxonomy" id="209389"/>
    <lineage>
        <taxon>Bacteria</taxon>
        <taxon>Bacillati</taxon>
        <taxon>Bacillota</taxon>
        <taxon>Bacilli</taxon>
        <taxon>Bacillales</taxon>
        <taxon>Bacillaceae</taxon>
        <taxon>Heyndrickxia</taxon>
    </lineage>
</organism>
<keyword evidence="3" id="KW-1185">Reference proteome</keyword>
<evidence type="ECO:0000313" key="2">
    <source>
        <dbReference type="EMBL" id="MED1204610.1"/>
    </source>
</evidence>
<keyword evidence="1" id="KW-0812">Transmembrane</keyword>
<sequence>MPDPEPEPIFWHPDKADRVQGYGRKMGNAMTDMEFKLNRKGIFSKKTGTPVMPKEIRRIGLGAIGFLVLMLVAAIILNLIEIFIK</sequence>
<dbReference type="RefSeq" id="WP_066268184.1">
    <property type="nucleotide sequence ID" value="NZ_JARMAB010000025.1"/>
</dbReference>
<evidence type="ECO:0000256" key="1">
    <source>
        <dbReference type="SAM" id="Phobius"/>
    </source>
</evidence>
<keyword evidence="1" id="KW-1133">Transmembrane helix</keyword>
<evidence type="ECO:0000313" key="3">
    <source>
        <dbReference type="Proteomes" id="UP001341444"/>
    </source>
</evidence>
<feature type="transmembrane region" description="Helical" evidence="1">
    <location>
        <begin position="59"/>
        <end position="80"/>
    </location>
</feature>
<keyword evidence="1" id="KW-0472">Membrane</keyword>
<reference evidence="2 3" key="1">
    <citation type="submission" date="2023-03" db="EMBL/GenBank/DDBJ databases">
        <title>Bacillus Genome Sequencing.</title>
        <authorList>
            <person name="Dunlap C."/>
        </authorList>
    </citation>
    <scope>NUCLEOTIDE SEQUENCE [LARGE SCALE GENOMIC DNA]</scope>
    <source>
        <strain evidence="2 3">B-23453</strain>
    </source>
</reference>
<evidence type="ECO:0008006" key="4">
    <source>
        <dbReference type="Google" id="ProtNLM"/>
    </source>
</evidence>
<gene>
    <name evidence="2" type="ORF">P4T90_16310</name>
</gene>
<accession>A0ABU6MIX4</accession>
<protein>
    <recommendedName>
        <fullName evidence="4">Stress-associated endoplasmic reticulum protein</fullName>
    </recommendedName>
</protein>
<dbReference type="EMBL" id="JARMAB010000025">
    <property type="protein sequence ID" value="MED1204610.1"/>
    <property type="molecule type" value="Genomic_DNA"/>
</dbReference>
<name>A0ABU6MIX4_9BACI</name>
<proteinExistence type="predicted"/>